<dbReference type="PANTHER" id="PTHR45848:SF4">
    <property type="entry name" value="DUAL SPECIFICITY PROTEIN PHOSPHATASE 12"/>
    <property type="match status" value="1"/>
</dbReference>
<evidence type="ECO:0000256" key="2">
    <source>
        <dbReference type="ARBA" id="ARBA00013064"/>
    </source>
</evidence>
<sequence>MLLSYLHTQWQRLFGLNVSQIDATLFVGGQFSVAQWPPLYALGIRAVLSLQAEREDQFSAPYPLRQERLLVDDFTAPTLEQLDAGVAFVQAAHAEGLPVFIHCHAGVGRAPIMAAACLMASEGLDAQRALARIRAARPIIGPGRAQVARLVAWGKNRR</sequence>
<protein>
    <recommendedName>
        <fullName evidence="2">protein-tyrosine-phosphatase</fullName>
        <ecNumber evidence="2">3.1.3.48</ecNumber>
    </recommendedName>
</protein>
<name>A0A426TZJ2_9CHLR</name>
<dbReference type="InterPro" id="IPR000387">
    <property type="entry name" value="Tyr_Pase_dom"/>
</dbReference>
<keyword evidence="4" id="KW-0904">Protein phosphatase</keyword>
<evidence type="ECO:0000313" key="7">
    <source>
        <dbReference type="EMBL" id="RRR71709.1"/>
    </source>
</evidence>
<evidence type="ECO:0000313" key="8">
    <source>
        <dbReference type="Proteomes" id="UP000280307"/>
    </source>
</evidence>
<evidence type="ECO:0000256" key="3">
    <source>
        <dbReference type="ARBA" id="ARBA00022801"/>
    </source>
</evidence>
<evidence type="ECO:0000256" key="1">
    <source>
        <dbReference type="ARBA" id="ARBA00008601"/>
    </source>
</evidence>
<evidence type="ECO:0000259" key="5">
    <source>
        <dbReference type="PROSITE" id="PS50054"/>
    </source>
</evidence>
<dbReference type="PANTHER" id="PTHR45848">
    <property type="entry name" value="DUAL SPECIFICITY PROTEIN PHOSPHATASE 12 FAMILY MEMBER"/>
    <property type="match status" value="1"/>
</dbReference>
<dbReference type="SUPFAM" id="SSF52799">
    <property type="entry name" value="(Phosphotyrosine protein) phosphatases II"/>
    <property type="match status" value="1"/>
</dbReference>
<dbReference type="EMBL" id="RSAS01000432">
    <property type="protein sequence ID" value="RRR71709.1"/>
    <property type="molecule type" value="Genomic_DNA"/>
</dbReference>
<dbReference type="AlphaFoldDB" id="A0A426TZJ2"/>
<dbReference type="GO" id="GO:0008138">
    <property type="term" value="F:protein tyrosine/serine/threonine phosphatase activity"/>
    <property type="evidence" value="ECO:0007669"/>
    <property type="project" value="TreeGrafter"/>
</dbReference>
<proteinExistence type="inferred from homology"/>
<dbReference type="InterPro" id="IPR000340">
    <property type="entry name" value="Dual-sp_phosphatase_cat-dom"/>
</dbReference>
<feature type="domain" description="Tyrosine specific protein phosphatases" evidence="6">
    <location>
        <begin position="80"/>
        <end position="148"/>
    </location>
</feature>
<dbReference type="PROSITE" id="PS50054">
    <property type="entry name" value="TYR_PHOSPHATASE_DUAL"/>
    <property type="match status" value="1"/>
</dbReference>
<comment type="similarity">
    <text evidence="1">Belongs to the protein-tyrosine phosphatase family. Non-receptor class dual specificity subfamily.</text>
</comment>
<dbReference type="EC" id="3.1.3.48" evidence="2"/>
<feature type="domain" description="Tyrosine-protein phosphatase" evidence="5">
    <location>
        <begin position="17"/>
        <end position="158"/>
    </location>
</feature>
<accession>A0A426TZJ2</accession>
<dbReference type="Pfam" id="PF00782">
    <property type="entry name" value="DSPc"/>
    <property type="match status" value="1"/>
</dbReference>
<dbReference type="Gene3D" id="3.90.190.10">
    <property type="entry name" value="Protein tyrosine phosphatase superfamily"/>
    <property type="match status" value="1"/>
</dbReference>
<evidence type="ECO:0000256" key="4">
    <source>
        <dbReference type="ARBA" id="ARBA00022912"/>
    </source>
</evidence>
<reference evidence="7 8" key="1">
    <citation type="submission" date="2018-12" db="EMBL/GenBank/DDBJ databases">
        <title>Genome Sequence of Candidatus Viridilinea halotolerans isolated from saline sulfide-rich spring.</title>
        <authorList>
            <person name="Grouzdev D.S."/>
            <person name="Burganskaya E.I."/>
            <person name="Krutkina M.S."/>
            <person name="Sukhacheva M.V."/>
            <person name="Gorlenko V.M."/>
        </authorList>
    </citation>
    <scope>NUCLEOTIDE SEQUENCE [LARGE SCALE GENOMIC DNA]</scope>
    <source>
        <strain evidence="7">Chok-6</strain>
    </source>
</reference>
<organism evidence="7 8">
    <name type="scientific">Candidatus Viridilinea halotolerans</name>
    <dbReference type="NCBI Taxonomy" id="2491704"/>
    <lineage>
        <taxon>Bacteria</taxon>
        <taxon>Bacillati</taxon>
        <taxon>Chloroflexota</taxon>
        <taxon>Chloroflexia</taxon>
        <taxon>Chloroflexales</taxon>
        <taxon>Chloroflexineae</taxon>
        <taxon>Oscillochloridaceae</taxon>
        <taxon>Candidatus Viridilinea</taxon>
    </lineage>
</organism>
<gene>
    <name evidence="7" type="ORF">EI684_11125</name>
</gene>
<dbReference type="CDD" id="cd14498">
    <property type="entry name" value="DSP"/>
    <property type="match status" value="1"/>
</dbReference>
<keyword evidence="3" id="KW-0378">Hydrolase</keyword>
<dbReference type="GO" id="GO:0004725">
    <property type="term" value="F:protein tyrosine phosphatase activity"/>
    <property type="evidence" value="ECO:0007669"/>
    <property type="project" value="UniProtKB-EC"/>
</dbReference>
<dbReference type="InterPro" id="IPR020422">
    <property type="entry name" value="TYR_PHOSPHATASE_DUAL_dom"/>
</dbReference>
<evidence type="ECO:0000259" key="6">
    <source>
        <dbReference type="PROSITE" id="PS50056"/>
    </source>
</evidence>
<dbReference type="InterPro" id="IPR029021">
    <property type="entry name" value="Prot-tyrosine_phosphatase-like"/>
</dbReference>
<dbReference type="PROSITE" id="PS50056">
    <property type="entry name" value="TYR_PHOSPHATASE_2"/>
    <property type="match status" value="1"/>
</dbReference>
<dbReference type="SMART" id="SM00195">
    <property type="entry name" value="DSPc"/>
    <property type="match status" value="1"/>
</dbReference>
<comment type="caution">
    <text evidence="7">The sequence shown here is derived from an EMBL/GenBank/DDBJ whole genome shotgun (WGS) entry which is preliminary data.</text>
</comment>
<dbReference type="Proteomes" id="UP000280307">
    <property type="component" value="Unassembled WGS sequence"/>
</dbReference>